<dbReference type="PROSITE" id="PS50850">
    <property type="entry name" value="MFS"/>
    <property type="match status" value="1"/>
</dbReference>
<keyword evidence="2" id="KW-1003">Cell membrane</keyword>
<feature type="transmembrane region" description="Helical" evidence="6">
    <location>
        <begin position="146"/>
        <end position="168"/>
    </location>
</feature>
<keyword evidence="4 6" id="KW-1133">Transmembrane helix</keyword>
<feature type="transmembrane region" description="Helical" evidence="6">
    <location>
        <begin position="279"/>
        <end position="298"/>
    </location>
</feature>
<keyword evidence="9" id="KW-1185">Reference proteome</keyword>
<dbReference type="PANTHER" id="PTHR43124:SF5">
    <property type="entry name" value="PURINE RIBONUCLEOSIDE EFFLUX PUMP NEPI"/>
    <property type="match status" value="1"/>
</dbReference>
<evidence type="ECO:0000313" key="9">
    <source>
        <dbReference type="Proteomes" id="UP000234331"/>
    </source>
</evidence>
<feature type="transmembrane region" description="Helical" evidence="6">
    <location>
        <begin position="219"/>
        <end position="240"/>
    </location>
</feature>
<feature type="domain" description="Major facilitator superfamily (MFS) profile" evidence="7">
    <location>
        <begin position="18"/>
        <end position="392"/>
    </location>
</feature>
<dbReference type="Proteomes" id="UP000234331">
    <property type="component" value="Unassembled WGS sequence"/>
</dbReference>
<feature type="transmembrane region" description="Helical" evidence="6">
    <location>
        <begin position="252"/>
        <end position="272"/>
    </location>
</feature>
<evidence type="ECO:0000256" key="2">
    <source>
        <dbReference type="ARBA" id="ARBA00022475"/>
    </source>
</evidence>
<reference evidence="8 9" key="1">
    <citation type="submission" date="2017-06" db="EMBL/GenBank/DDBJ databases">
        <authorList>
            <person name="Kim H.J."/>
            <person name="Triplett B.A."/>
        </authorList>
    </citation>
    <scope>NUCLEOTIDE SEQUENCE [LARGE SCALE GENOMIC DNA]</scope>
    <source>
        <strain evidence="8">FRACA_ARgP5</strain>
    </source>
</reference>
<feature type="transmembrane region" description="Helical" evidence="6">
    <location>
        <begin position="304"/>
        <end position="326"/>
    </location>
</feature>
<dbReference type="GO" id="GO:0022857">
    <property type="term" value="F:transmembrane transporter activity"/>
    <property type="evidence" value="ECO:0007669"/>
    <property type="project" value="InterPro"/>
</dbReference>
<dbReference type="InterPro" id="IPR036259">
    <property type="entry name" value="MFS_trans_sf"/>
</dbReference>
<dbReference type="GO" id="GO:0005886">
    <property type="term" value="C:plasma membrane"/>
    <property type="evidence" value="ECO:0007669"/>
    <property type="project" value="UniProtKB-SubCell"/>
</dbReference>
<dbReference type="Pfam" id="PF07690">
    <property type="entry name" value="MFS_1"/>
    <property type="match status" value="1"/>
</dbReference>
<evidence type="ECO:0000256" key="3">
    <source>
        <dbReference type="ARBA" id="ARBA00022692"/>
    </source>
</evidence>
<dbReference type="InterPro" id="IPR011701">
    <property type="entry name" value="MFS"/>
</dbReference>
<feature type="transmembrane region" description="Helical" evidence="6">
    <location>
        <begin position="365"/>
        <end position="386"/>
    </location>
</feature>
<dbReference type="EMBL" id="FZMO01000525">
    <property type="protein sequence ID" value="SNQ51045.1"/>
    <property type="molecule type" value="Genomic_DNA"/>
</dbReference>
<feature type="transmembrane region" description="Helical" evidence="6">
    <location>
        <begin position="338"/>
        <end position="359"/>
    </location>
</feature>
<sequence length="395" mass="39087">MCSQSALSSPTGEASPPATGWLPVAALASGTTVLVTSEFLPAGVLPTMAADIGVSDGVAGLAIAVTAIAGALTAPSIALLLPRTDRRVALVALLAVGAVANIAVAVAPDFAVLLVGRFVLGVALAGFWSFAFGVGVTVVPGRSRVVSASLAFGVSLATALGVPVAALLGNGVGWRAAFAGAAAVCVLAAAWLACMLPSVPAHPFAGLPMLRQAVGNRQLMAGIGCVGFTAFGNFASYPYIRLAIERVSAPQTTWLLVAWGVGGMVGNVIAGALAARLRLLAAGAPVLLGVSLLVTAGAGSPAPLAFGIVLWGFAFNMVPVATQLWVTRVEPDRVESAVSLQVTAFQVAITAGAAAGGALLDAHGVRVPLLAGAAAALAAGLGFGLLRLPRAADRT</sequence>
<dbReference type="InterPro" id="IPR020846">
    <property type="entry name" value="MFS_dom"/>
</dbReference>
<dbReference type="AlphaFoldDB" id="A0A2I2KZF8"/>
<feature type="transmembrane region" description="Helical" evidence="6">
    <location>
        <begin position="174"/>
        <end position="199"/>
    </location>
</feature>
<dbReference type="RefSeq" id="WP_101834712.1">
    <property type="nucleotide sequence ID" value="NZ_FZMO01000525.1"/>
</dbReference>
<comment type="subcellular location">
    <subcellularLocation>
        <location evidence="1">Cell membrane</location>
        <topology evidence="1">Multi-pass membrane protein</topology>
    </subcellularLocation>
</comment>
<accession>A0A2I2KZF8</accession>
<feature type="transmembrane region" description="Helical" evidence="6">
    <location>
        <begin position="118"/>
        <end position="139"/>
    </location>
</feature>
<dbReference type="OrthoDB" id="9814237at2"/>
<dbReference type="InterPro" id="IPR050189">
    <property type="entry name" value="MFS_Efflux_Transporters"/>
</dbReference>
<evidence type="ECO:0000256" key="4">
    <source>
        <dbReference type="ARBA" id="ARBA00022989"/>
    </source>
</evidence>
<dbReference type="SUPFAM" id="SSF103473">
    <property type="entry name" value="MFS general substrate transporter"/>
    <property type="match status" value="1"/>
</dbReference>
<evidence type="ECO:0000256" key="5">
    <source>
        <dbReference type="ARBA" id="ARBA00023136"/>
    </source>
</evidence>
<name>A0A2I2KZF8_9ACTN</name>
<dbReference type="PANTHER" id="PTHR43124">
    <property type="entry name" value="PURINE EFFLUX PUMP PBUE"/>
    <property type="match status" value="1"/>
</dbReference>
<dbReference type="Gene3D" id="1.20.1250.20">
    <property type="entry name" value="MFS general substrate transporter like domains"/>
    <property type="match status" value="1"/>
</dbReference>
<proteinExistence type="predicted"/>
<keyword evidence="3 6" id="KW-0812">Transmembrane</keyword>
<evidence type="ECO:0000313" key="8">
    <source>
        <dbReference type="EMBL" id="SNQ51045.1"/>
    </source>
</evidence>
<feature type="transmembrane region" description="Helical" evidence="6">
    <location>
        <begin position="88"/>
        <end position="106"/>
    </location>
</feature>
<gene>
    <name evidence="8" type="ORF">FRACA_60031</name>
</gene>
<evidence type="ECO:0000259" key="7">
    <source>
        <dbReference type="PROSITE" id="PS50850"/>
    </source>
</evidence>
<organism evidence="8 9">
    <name type="scientific">Frankia canadensis</name>
    <dbReference type="NCBI Taxonomy" id="1836972"/>
    <lineage>
        <taxon>Bacteria</taxon>
        <taxon>Bacillati</taxon>
        <taxon>Actinomycetota</taxon>
        <taxon>Actinomycetes</taxon>
        <taxon>Frankiales</taxon>
        <taxon>Frankiaceae</taxon>
        <taxon>Frankia</taxon>
    </lineage>
</organism>
<protein>
    <submittedName>
        <fullName evidence="8">MFS transporter</fullName>
    </submittedName>
</protein>
<evidence type="ECO:0000256" key="1">
    <source>
        <dbReference type="ARBA" id="ARBA00004651"/>
    </source>
</evidence>
<feature type="transmembrane region" description="Helical" evidence="6">
    <location>
        <begin position="58"/>
        <end position="81"/>
    </location>
</feature>
<keyword evidence="5 6" id="KW-0472">Membrane</keyword>
<evidence type="ECO:0000256" key="6">
    <source>
        <dbReference type="SAM" id="Phobius"/>
    </source>
</evidence>